<name>A0AA35P8V5_9SAUR</name>
<dbReference type="Proteomes" id="UP001178461">
    <property type="component" value="Chromosome 7"/>
</dbReference>
<keyword evidence="2" id="KW-1185">Reference proteome</keyword>
<dbReference type="EMBL" id="OX395132">
    <property type="protein sequence ID" value="CAI5779334.1"/>
    <property type="molecule type" value="Genomic_DNA"/>
</dbReference>
<reference evidence="1" key="1">
    <citation type="submission" date="2022-12" db="EMBL/GenBank/DDBJ databases">
        <authorList>
            <person name="Alioto T."/>
            <person name="Alioto T."/>
            <person name="Gomez Garrido J."/>
        </authorList>
    </citation>
    <scope>NUCLEOTIDE SEQUENCE</scope>
</reference>
<evidence type="ECO:0000313" key="1">
    <source>
        <dbReference type="EMBL" id="CAI5779334.1"/>
    </source>
</evidence>
<organism evidence="1 2">
    <name type="scientific">Podarcis lilfordi</name>
    <name type="common">Lilford's wall lizard</name>
    <dbReference type="NCBI Taxonomy" id="74358"/>
    <lineage>
        <taxon>Eukaryota</taxon>
        <taxon>Metazoa</taxon>
        <taxon>Chordata</taxon>
        <taxon>Craniata</taxon>
        <taxon>Vertebrata</taxon>
        <taxon>Euteleostomi</taxon>
        <taxon>Lepidosauria</taxon>
        <taxon>Squamata</taxon>
        <taxon>Bifurcata</taxon>
        <taxon>Unidentata</taxon>
        <taxon>Episquamata</taxon>
        <taxon>Laterata</taxon>
        <taxon>Lacertibaenia</taxon>
        <taxon>Lacertidae</taxon>
        <taxon>Podarcis</taxon>
    </lineage>
</organism>
<protein>
    <submittedName>
        <fullName evidence="1">Uncharacterized protein</fullName>
    </submittedName>
</protein>
<accession>A0AA35P8V5</accession>
<gene>
    <name evidence="1" type="ORF">PODLI_1B007897</name>
</gene>
<evidence type="ECO:0000313" key="2">
    <source>
        <dbReference type="Proteomes" id="UP001178461"/>
    </source>
</evidence>
<sequence length="140" mass="15218">MARFCFHFRLAGNFGKRAADALKHYNTTERRALCNFFIRLLAASALSQTFTFTETSSFPRASALAALPGTRLQQQPRRRSFRLSLPRAGLATPSQPLGSLECANSGFEGCAGRNTPGREALRLAASDATAARARVSIEQP</sequence>
<proteinExistence type="predicted"/>
<dbReference type="AlphaFoldDB" id="A0AA35P8V5"/>